<gene>
    <name evidence="1" type="ORF">CAZ10_10435</name>
</gene>
<protein>
    <recommendedName>
        <fullName evidence="3">Abi-like protein</fullName>
    </recommendedName>
</protein>
<organism evidence="1 2">
    <name type="scientific">Pseudomonas aeruginosa</name>
    <dbReference type="NCBI Taxonomy" id="287"/>
    <lineage>
        <taxon>Bacteria</taxon>
        <taxon>Pseudomonadati</taxon>
        <taxon>Pseudomonadota</taxon>
        <taxon>Gammaproteobacteria</taxon>
        <taxon>Pseudomonadales</taxon>
        <taxon>Pseudomonadaceae</taxon>
        <taxon>Pseudomonas</taxon>
    </lineage>
</organism>
<proteinExistence type="predicted"/>
<dbReference type="Proteomes" id="UP000194857">
    <property type="component" value="Unassembled WGS sequence"/>
</dbReference>
<accession>A0A241XRX3</accession>
<dbReference type="AlphaFoldDB" id="A0A241XRX3"/>
<evidence type="ECO:0000313" key="2">
    <source>
        <dbReference type="Proteomes" id="UP000194857"/>
    </source>
</evidence>
<name>A0A241XRX3_PSEAI</name>
<comment type="caution">
    <text evidence="1">The sequence shown here is derived from an EMBL/GenBank/DDBJ whole genome shotgun (WGS) entry which is preliminary data.</text>
</comment>
<dbReference type="RefSeq" id="WP_065327741.1">
    <property type="nucleotide sequence ID" value="NZ_NFFZ01000004.1"/>
</dbReference>
<reference evidence="1 2" key="1">
    <citation type="submission" date="2017-05" db="EMBL/GenBank/DDBJ databases">
        <authorList>
            <person name="Song R."/>
            <person name="Chenine A.L."/>
            <person name="Ruprecht R.M."/>
        </authorList>
    </citation>
    <scope>NUCLEOTIDE SEQUENCE [LARGE SCALE GENOMIC DNA]</scope>
    <source>
        <strain evidence="1 2">S567_C10_BS</strain>
    </source>
</reference>
<evidence type="ECO:0000313" key="1">
    <source>
        <dbReference type="EMBL" id="OTI63239.1"/>
    </source>
</evidence>
<dbReference type="EMBL" id="NFFZ01000004">
    <property type="protein sequence ID" value="OTI63239.1"/>
    <property type="molecule type" value="Genomic_DNA"/>
</dbReference>
<sequence>MNWNELERHFSTARLGRFSVARNGDKTRAASDYTHNILLAEAMMPMLNILEISLRNGIHRSLTAKYGRADWWAAWSQDPAYAWQTREVQSAIGKLTRRKEQQHPDKIVAELTFGFWVSLFNSQYQLSLWKNLRLVFGQCPKPTRQRHNISTALNQIRDLRNRVFHHEPLLWLSPDLQTQHAVGVQILGWIDPALTNWLGQRDRLPGHWQGWLAS</sequence>
<evidence type="ECO:0008006" key="3">
    <source>
        <dbReference type="Google" id="ProtNLM"/>
    </source>
</evidence>